<keyword evidence="1" id="KW-0812">Transmembrane</keyword>
<feature type="transmembrane region" description="Helical" evidence="1">
    <location>
        <begin position="161"/>
        <end position="186"/>
    </location>
</feature>
<feature type="transmembrane region" description="Helical" evidence="1">
    <location>
        <begin position="234"/>
        <end position="258"/>
    </location>
</feature>
<keyword evidence="1" id="KW-0472">Membrane</keyword>
<accession>A0A545U052</accession>
<reference evidence="2 3" key="1">
    <citation type="submission" date="2019-07" db="EMBL/GenBank/DDBJ databases">
        <title>Draft genome for Aliikangiella sp. M105.</title>
        <authorList>
            <person name="Wang G."/>
        </authorList>
    </citation>
    <scope>NUCLEOTIDE SEQUENCE [LARGE SCALE GENOMIC DNA]</scope>
    <source>
        <strain evidence="2 3">M105</strain>
    </source>
</reference>
<dbReference type="OrthoDB" id="7069281at2"/>
<feature type="transmembrane region" description="Helical" evidence="1">
    <location>
        <begin position="120"/>
        <end position="141"/>
    </location>
</feature>
<dbReference type="AlphaFoldDB" id="A0A545U052"/>
<dbReference type="EMBL" id="VIKS01000015">
    <property type="protein sequence ID" value="TQV82844.1"/>
    <property type="molecule type" value="Genomic_DNA"/>
</dbReference>
<comment type="caution">
    <text evidence="2">The sequence shown here is derived from an EMBL/GenBank/DDBJ whole genome shotgun (WGS) entry which is preliminary data.</text>
</comment>
<evidence type="ECO:0000256" key="1">
    <source>
        <dbReference type="SAM" id="Phobius"/>
    </source>
</evidence>
<keyword evidence="3" id="KW-1185">Reference proteome</keyword>
<feature type="transmembrane region" description="Helical" evidence="1">
    <location>
        <begin position="83"/>
        <end position="105"/>
    </location>
</feature>
<protein>
    <submittedName>
        <fullName evidence="2">Uncharacterized protein</fullName>
    </submittedName>
</protein>
<dbReference type="Proteomes" id="UP000315439">
    <property type="component" value="Unassembled WGS sequence"/>
</dbReference>
<organism evidence="2 3">
    <name type="scientific">Aliikangiella coralliicola</name>
    <dbReference type="NCBI Taxonomy" id="2592383"/>
    <lineage>
        <taxon>Bacteria</taxon>
        <taxon>Pseudomonadati</taxon>
        <taxon>Pseudomonadota</taxon>
        <taxon>Gammaproteobacteria</taxon>
        <taxon>Oceanospirillales</taxon>
        <taxon>Pleioneaceae</taxon>
        <taxon>Aliikangiella</taxon>
    </lineage>
</organism>
<feature type="transmembrane region" description="Helical" evidence="1">
    <location>
        <begin position="279"/>
        <end position="297"/>
    </location>
</feature>
<name>A0A545U052_9GAMM</name>
<evidence type="ECO:0000313" key="3">
    <source>
        <dbReference type="Proteomes" id="UP000315439"/>
    </source>
</evidence>
<feature type="transmembrane region" description="Helical" evidence="1">
    <location>
        <begin position="6"/>
        <end position="24"/>
    </location>
</feature>
<sequence length="300" mass="34361">MNTLLQLGAGLAIFYAVVKFFKTIESSLSEYSKNQITVWLKGQKPNIIIPNESAEKTNFSLAHTFSNLLDVVFTNKHLSLKCLYRSTLATFIAISLFTLLHYTIIDFNPFELLFINSESFFFWLLDFFGSILLISVLPDYISLLQSRFIIHKMKSSKSRGIILLLLIDFVLSAIIALFSVTIWLSLLYNVGGEFVSSGRYEFSFWLVINDFFDNLTQRGLFLSEKNASISMGSYFYATFITSIWVWIYVIGAYLLKFLPRLKSGKVLVLKLMDIDNKPLQSIGVVSGMFIALVYWVFLLF</sequence>
<keyword evidence="1" id="KW-1133">Transmembrane helix</keyword>
<evidence type="ECO:0000313" key="2">
    <source>
        <dbReference type="EMBL" id="TQV82844.1"/>
    </source>
</evidence>
<gene>
    <name evidence="2" type="ORF">FLL46_24045</name>
</gene>
<proteinExistence type="predicted"/>
<dbReference type="RefSeq" id="WP_142934516.1">
    <property type="nucleotide sequence ID" value="NZ_ML660171.1"/>
</dbReference>